<keyword evidence="3" id="KW-0489">Methyltransferase</keyword>
<gene>
    <name evidence="3" type="ORF">ACFPQ6_08785</name>
</gene>
<dbReference type="PANTHER" id="PTHR46648">
    <property type="entry name" value="HIT FAMILY PROTEIN 1"/>
    <property type="match status" value="1"/>
</dbReference>
<dbReference type="PROSITE" id="PS51084">
    <property type="entry name" value="HIT_2"/>
    <property type="match status" value="1"/>
</dbReference>
<dbReference type="PANTHER" id="PTHR46648:SF1">
    <property type="entry name" value="ADENOSINE 5'-MONOPHOSPHORAMIDASE HNT1"/>
    <property type="match status" value="1"/>
</dbReference>
<evidence type="ECO:0000313" key="3">
    <source>
        <dbReference type="EMBL" id="MFC5848403.1"/>
    </source>
</evidence>
<dbReference type="Gene3D" id="3.30.428.10">
    <property type="entry name" value="HIT-like"/>
    <property type="match status" value="1"/>
</dbReference>
<sequence length="156" mass="17482">MNVPRLSHAPAGYLCPFCLLISGQEHEALWSTPDDIVWRDPQALVLIAAKQWPGTPGHVLVVPVPHHEHLYALPDTLGAHIHSLARRTALAMKAAYGCEGVSTRQHNEPAGHQDVWHYHLHVFPRWTGDQLYVTPGALMPASERATYAQRLRTHFQ</sequence>
<reference evidence="4" key="1">
    <citation type="journal article" date="2019" name="Int. J. Syst. Evol. Microbiol.">
        <title>The Global Catalogue of Microorganisms (GCM) 10K type strain sequencing project: providing services to taxonomists for standard genome sequencing and annotation.</title>
        <authorList>
            <consortium name="The Broad Institute Genomics Platform"/>
            <consortium name="The Broad Institute Genome Sequencing Center for Infectious Disease"/>
            <person name="Wu L."/>
            <person name="Ma J."/>
        </authorList>
    </citation>
    <scope>NUCLEOTIDE SEQUENCE [LARGE SCALE GENOMIC DNA]</scope>
    <source>
        <strain evidence="4">CGMCC 1.15053</strain>
    </source>
</reference>
<feature type="short sequence motif" description="Histidine triad motif" evidence="1">
    <location>
        <begin position="117"/>
        <end position="121"/>
    </location>
</feature>
<evidence type="ECO:0000256" key="1">
    <source>
        <dbReference type="PROSITE-ProRule" id="PRU00464"/>
    </source>
</evidence>
<accession>A0ABW1DKA6</accession>
<dbReference type="Proteomes" id="UP001595979">
    <property type="component" value="Unassembled WGS sequence"/>
</dbReference>
<comment type="caution">
    <text evidence="3">The sequence shown here is derived from an EMBL/GenBank/DDBJ whole genome shotgun (WGS) entry which is preliminary data.</text>
</comment>
<dbReference type="GO" id="GO:0032259">
    <property type="term" value="P:methylation"/>
    <property type="evidence" value="ECO:0007669"/>
    <property type="project" value="UniProtKB-KW"/>
</dbReference>
<dbReference type="InterPro" id="IPR036265">
    <property type="entry name" value="HIT-like_sf"/>
</dbReference>
<dbReference type="GO" id="GO:0008168">
    <property type="term" value="F:methyltransferase activity"/>
    <property type="evidence" value="ECO:0007669"/>
    <property type="project" value="UniProtKB-KW"/>
</dbReference>
<protein>
    <submittedName>
        <fullName evidence="3">HIT family protein</fullName>
        <ecNumber evidence="3">2.1.1.-</ecNumber>
    </submittedName>
</protein>
<feature type="domain" description="HIT" evidence="2">
    <location>
        <begin position="16"/>
        <end position="132"/>
    </location>
</feature>
<dbReference type="InterPro" id="IPR011146">
    <property type="entry name" value="HIT-like"/>
</dbReference>
<evidence type="ECO:0000313" key="4">
    <source>
        <dbReference type="Proteomes" id="UP001595979"/>
    </source>
</evidence>
<evidence type="ECO:0000259" key="2">
    <source>
        <dbReference type="PROSITE" id="PS51084"/>
    </source>
</evidence>
<dbReference type="EC" id="2.1.1.-" evidence="3"/>
<keyword evidence="4" id="KW-1185">Reference proteome</keyword>
<proteinExistence type="predicted"/>
<organism evidence="3 4">
    <name type="scientific">Deinococcus petrolearius</name>
    <dbReference type="NCBI Taxonomy" id="1751295"/>
    <lineage>
        <taxon>Bacteria</taxon>
        <taxon>Thermotogati</taxon>
        <taxon>Deinococcota</taxon>
        <taxon>Deinococci</taxon>
        <taxon>Deinococcales</taxon>
        <taxon>Deinococcaceae</taxon>
        <taxon>Deinococcus</taxon>
    </lineage>
</organism>
<dbReference type="Pfam" id="PF01230">
    <property type="entry name" value="HIT"/>
    <property type="match status" value="1"/>
</dbReference>
<dbReference type="SUPFAM" id="SSF54197">
    <property type="entry name" value="HIT-like"/>
    <property type="match status" value="1"/>
</dbReference>
<dbReference type="InterPro" id="IPR001310">
    <property type="entry name" value="Histidine_triad_HIT"/>
</dbReference>
<name>A0ABW1DKA6_9DEIO</name>
<dbReference type="EMBL" id="JBHSOH010000007">
    <property type="protein sequence ID" value="MFC5848403.1"/>
    <property type="molecule type" value="Genomic_DNA"/>
</dbReference>
<keyword evidence="3" id="KW-0808">Transferase</keyword>
<dbReference type="RefSeq" id="WP_380048425.1">
    <property type="nucleotide sequence ID" value="NZ_JBHSOH010000007.1"/>
</dbReference>